<keyword evidence="4 7" id="KW-0689">Ribosomal protein</keyword>
<dbReference type="Proteomes" id="UP000885847">
    <property type="component" value="Unassembled WGS sequence"/>
</dbReference>
<evidence type="ECO:0000256" key="3">
    <source>
        <dbReference type="ARBA" id="ARBA00022884"/>
    </source>
</evidence>
<keyword evidence="2 7" id="KW-0699">rRNA-binding</keyword>
<keyword evidence="3 7" id="KW-0694">RNA-binding</keyword>
<dbReference type="GO" id="GO:0003735">
    <property type="term" value="F:structural constituent of ribosome"/>
    <property type="evidence" value="ECO:0007669"/>
    <property type="project" value="InterPro"/>
</dbReference>
<dbReference type="AlphaFoldDB" id="A0A7C0VBL0"/>
<dbReference type="InterPro" id="IPR000630">
    <property type="entry name" value="Ribosomal_uS8"/>
</dbReference>
<dbReference type="HAMAP" id="MF_01302_B">
    <property type="entry name" value="Ribosomal_uS8_B"/>
    <property type="match status" value="1"/>
</dbReference>
<dbReference type="GO" id="GO:0005840">
    <property type="term" value="C:ribosome"/>
    <property type="evidence" value="ECO:0007669"/>
    <property type="project" value="UniProtKB-KW"/>
</dbReference>
<dbReference type="Gene3D" id="3.30.1490.10">
    <property type="match status" value="1"/>
</dbReference>
<dbReference type="Gene3D" id="3.30.1370.30">
    <property type="match status" value="1"/>
</dbReference>
<comment type="similarity">
    <text evidence="1 7 8">Belongs to the universal ribosomal protein uS8 family.</text>
</comment>
<dbReference type="NCBIfam" id="NF001109">
    <property type="entry name" value="PRK00136.1"/>
    <property type="match status" value="1"/>
</dbReference>
<keyword evidence="5 7" id="KW-0687">Ribonucleoprotein</keyword>
<accession>A0A7C0VBL0</accession>
<dbReference type="GO" id="GO:0006412">
    <property type="term" value="P:translation"/>
    <property type="evidence" value="ECO:0007669"/>
    <property type="project" value="UniProtKB-UniRule"/>
</dbReference>
<comment type="function">
    <text evidence="7">One of the primary rRNA binding proteins, it binds directly to 16S rRNA central domain where it helps coordinate assembly of the platform of the 30S subunit.</text>
</comment>
<evidence type="ECO:0000256" key="8">
    <source>
        <dbReference type="RuleBase" id="RU003660"/>
    </source>
</evidence>
<evidence type="ECO:0000313" key="9">
    <source>
        <dbReference type="EMBL" id="HDI82388.1"/>
    </source>
</evidence>
<reference evidence="9" key="1">
    <citation type="journal article" date="2020" name="mSystems">
        <title>Genome- and Community-Level Interaction Insights into Carbon Utilization and Element Cycling Functions of Hydrothermarchaeota in Hydrothermal Sediment.</title>
        <authorList>
            <person name="Zhou Z."/>
            <person name="Liu Y."/>
            <person name="Xu W."/>
            <person name="Pan J."/>
            <person name="Luo Z.H."/>
            <person name="Li M."/>
        </authorList>
    </citation>
    <scope>NUCLEOTIDE SEQUENCE [LARGE SCALE GENOMIC DNA]</scope>
    <source>
        <strain evidence="9">HyVt-102</strain>
    </source>
</reference>
<dbReference type="GO" id="GO:0019843">
    <property type="term" value="F:rRNA binding"/>
    <property type="evidence" value="ECO:0007669"/>
    <property type="project" value="UniProtKB-UniRule"/>
</dbReference>
<dbReference type="PROSITE" id="PS00053">
    <property type="entry name" value="RIBOSOMAL_S8"/>
    <property type="match status" value="1"/>
</dbReference>
<comment type="subunit">
    <text evidence="7">Part of the 30S ribosomal subunit. Contacts proteins S5 and S12.</text>
</comment>
<dbReference type="EMBL" id="DQWE01000054">
    <property type="protein sequence ID" value="HDI82388.1"/>
    <property type="molecule type" value="Genomic_DNA"/>
</dbReference>
<dbReference type="InterPro" id="IPR035987">
    <property type="entry name" value="Ribosomal_uS8_sf"/>
</dbReference>
<dbReference type="GO" id="GO:1990904">
    <property type="term" value="C:ribonucleoprotein complex"/>
    <property type="evidence" value="ECO:0007669"/>
    <property type="project" value="UniProtKB-KW"/>
</dbReference>
<evidence type="ECO:0000256" key="1">
    <source>
        <dbReference type="ARBA" id="ARBA00006471"/>
    </source>
</evidence>
<dbReference type="Pfam" id="PF00410">
    <property type="entry name" value="Ribosomal_S8"/>
    <property type="match status" value="1"/>
</dbReference>
<dbReference type="FunFam" id="3.30.1490.10:FF:000001">
    <property type="entry name" value="30S ribosomal protein S8"/>
    <property type="match status" value="1"/>
</dbReference>
<name>A0A7C0VBL0_UNCW3</name>
<evidence type="ECO:0000256" key="4">
    <source>
        <dbReference type="ARBA" id="ARBA00022980"/>
    </source>
</evidence>
<protein>
    <recommendedName>
        <fullName evidence="6 7">Small ribosomal subunit protein uS8</fullName>
    </recommendedName>
</protein>
<dbReference type="PANTHER" id="PTHR11758">
    <property type="entry name" value="40S RIBOSOMAL PROTEIN S15A"/>
    <property type="match status" value="1"/>
</dbReference>
<evidence type="ECO:0000256" key="2">
    <source>
        <dbReference type="ARBA" id="ARBA00022730"/>
    </source>
</evidence>
<comment type="caution">
    <text evidence="9">The sequence shown here is derived from an EMBL/GenBank/DDBJ whole genome shotgun (WGS) entry which is preliminary data.</text>
</comment>
<dbReference type="InterPro" id="IPR047863">
    <property type="entry name" value="Ribosomal_uS8_CS"/>
</dbReference>
<proteinExistence type="inferred from homology"/>
<gene>
    <name evidence="7" type="primary">rpsH</name>
    <name evidence="9" type="ORF">ENF18_01180</name>
</gene>
<dbReference type="SUPFAM" id="SSF56047">
    <property type="entry name" value="Ribosomal protein S8"/>
    <property type="match status" value="1"/>
</dbReference>
<dbReference type="GO" id="GO:0005737">
    <property type="term" value="C:cytoplasm"/>
    <property type="evidence" value="ECO:0007669"/>
    <property type="project" value="UniProtKB-ARBA"/>
</dbReference>
<sequence>MMTDPIADMITRIRNAIERKKKHVRIPASKMKKEIARILFEEGFIGNYEFIEDNKQGEIVITLKYVDGESPIKGMERISKPSRRVYTDSKNIPRVMSGYGIAILSTSKGILTDAQARQMKVGGEILIYVW</sequence>
<evidence type="ECO:0000256" key="6">
    <source>
        <dbReference type="ARBA" id="ARBA00035258"/>
    </source>
</evidence>
<evidence type="ECO:0000256" key="7">
    <source>
        <dbReference type="HAMAP-Rule" id="MF_01302"/>
    </source>
</evidence>
<organism evidence="9">
    <name type="scientific">candidate division WOR-3 bacterium</name>
    <dbReference type="NCBI Taxonomy" id="2052148"/>
    <lineage>
        <taxon>Bacteria</taxon>
        <taxon>Bacteria division WOR-3</taxon>
    </lineage>
</organism>
<dbReference type="FunFam" id="3.30.1370.30:FF:000002">
    <property type="entry name" value="30S ribosomal protein S8"/>
    <property type="match status" value="1"/>
</dbReference>
<evidence type="ECO:0000256" key="5">
    <source>
        <dbReference type="ARBA" id="ARBA00023274"/>
    </source>
</evidence>